<evidence type="ECO:0000313" key="5">
    <source>
        <dbReference type="Proteomes" id="UP000275078"/>
    </source>
</evidence>
<dbReference type="OrthoDB" id="4772757at2759"/>
<dbReference type="InterPro" id="IPR056125">
    <property type="entry name" value="DUF7708"/>
</dbReference>
<dbReference type="STRING" id="1160509.A0A3N4HUV5"/>
<sequence>MSLALPRQRKAALWSRAAQIAANEPREGTQRTAYDQFQQHETRFGSSSTTGPQNFIQRTSTPAPSSSSATPGSAQSSPAGVQPHTPDVYNQCFKDAMAKFLLPLGKQEMIWFKECKTPAEFQSYLGTVEALASSPRRGEPLLAKIHKLSSRLEPYFKIVEIILQTDPKWSSIAWGGFRLILQLACNFTKFFEKLLDSIATVGKLLPRYEELLTVWKDPKEVPQRVRDIIAQIFVCLMTFFSDTVGIFIKRDRCKKSTARLVVELAWYPFEQRFKDFQECLRNHQETLNDEISVQHLKLTAEMRDIQAKEREARTKDIQDEHLRNAQLTNLADLLVFQAKIWVSPPEFLSDYEEARELKEEGTCEWLLADTTFNAWKDFGTPLPGVFGVKGWDKEVDLSRFLWVPGHPGCGKTVLCASVIEELKLQSGASDNLQSVFYFFFNHNTPTKQRTDSALRAVLGQLLQQFQRNREILDRISFVIGRQDGGQLVASERELEELLSLCLSTIGRVYLVFDGIDECKDDAKFMKSLQEIAKKTNSDIRFLLFSRPHVKALHEAFPESCRYFIQKAGPIRRDIRCYLKRSIEDMIQSELLYADDSRSDVASLVAQLESGSDGMFLWARLMMSYLEIEMFSREERLNIILSVRLLEGLDAMFARILARIDTGPRLQRQYARHIFTWLSFKTTEMTLEEFYTALSIDFPSKLEERQDKFETSLILSCYGLVETTKDPERCPRFIHLSVTEYFRGYTQRTDSSNSTKGSEFRFPSPFDAEVKLSNAYFKYVMDTLPPHPLAGEYGKPASKMDWMKSTPFLSKALSGSLFHLRKSAQVTTNHSMLLHTDLGSLISRFQKFLTVPLRIMAWVEAQYLYGIYLKEAVEVFNTWSSWLEQLQRSSICENSHAPSLCETLRRFTRDLSKLIIGFHETLMRQPHAIWGDITGFFNSEFFVQCNSALKVKSIINTPKQNEYEPPDGVSTAPLCEISRSTGCLERTATLRIFPSKPFAQNTEALQWGLGRSSLTSLCSSWVAVYEVHSIRSEEGNQSTLLLRASIELNDMDVLHAVELYLSGKRGPNAPCSSDFISVDYEREGIRLLYMPYSVTAVGLHFPMSIGGPNLELFSVLRTVFSVGNRLDHHSVPTSASPIVVQPKLLLSLAVNELKKQKESLSESFNKQFLGFEKNKKRQFAYLYGITISPDGKYIILQQGIYLDKESGIRTSCWVSIHALGGPVSSARPLLTYISQPKLFQAGELRFYFCRKSSRVAFYSDRMIHVWGISPDHEVRLAFSECGFFIILENKPALKECSYKCLPLPAATPSVGLMPKHPVGLAPCELVVEDIMNAKAATSNALNSGSASLGPATNALQNLALEKSAMTSSSSDRSMSVRVTDSNSRLVPTSDMHDGRQSAASVNISRMSVEVQGQGSQIIALRSGSMDTQLLTVPTSDEYGGRDRMVSAKMSAGMLKVVLDKPLRKFYDLPSDSSPGPSSWGSALPALIEKDTRAIVAQNSEVHSHNNPGLDYLATAPAPELQAICHESSPDPGSGVSTHGSPSMVEDASRSPSRLGCHELERRGDIDDERPAKRARRTDP</sequence>
<protein>
    <recommendedName>
        <fullName evidence="3">NACHT domain-containing protein</fullName>
    </recommendedName>
</protein>
<dbReference type="PANTHER" id="PTHR10039:SF14">
    <property type="entry name" value="NACHT DOMAIN-CONTAINING PROTEIN"/>
    <property type="match status" value="1"/>
</dbReference>
<evidence type="ECO:0000256" key="1">
    <source>
        <dbReference type="ARBA" id="ARBA00022737"/>
    </source>
</evidence>
<dbReference type="InterPro" id="IPR007111">
    <property type="entry name" value="NACHT_NTPase"/>
</dbReference>
<feature type="compositionally biased region" description="Low complexity" evidence="2">
    <location>
        <begin position="59"/>
        <end position="79"/>
    </location>
</feature>
<evidence type="ECO:0000313" key="4">
    <source>
        <dbReference type="EMBL" id="RPA75620.1"/>
    </source>
</evidence>
<dbReference type="InterPro" id="IPR027417">
    <property type="entry name" value="P-loop_NTPase"/>
</dbReference>
<dbReference type="InterPro" id="IPR056884">
    <property type="entry name" value="NPHP3-like_N"/>
</dbReference>
<dbReference type="SUPFAM" id="SSF52540">
    <property type="entry name" value="P-loop containing nucleoside triphosphate hydrolases"/>
    <property type="match status" value="1"/>
</dbReference>
<feature type="region of interest" description="Disordered" evidence="2">
    <location>
        <begin position="1522"/>
        <end position="1578"/>
    </location>
</feature>
<gene>
    <name evidence="4" type="ORF">BJ508DRAFT_311810</name>
</gene>
<proteinExistence type="predicted"/>
<dbReference type="Proteomes" id="UP000275078">
    <property type="component" value="Unassembled WGS sequence"/>
</dbReference>
<evidence type="ECO:0000256" key="2">
    <source>
        <dbReference type="SAM" id="MobiDB-lite"/>
    </source>
</evidence>
<feature type="domain" description="NACHT" evidence="3">
    <location>
        <begin position="399"/>
        <end position="547"/>
    </location>
</feature>
<name>A0A3N4HUV5_ASCIM</name>
<dbReference type="PANTHER" id="PTHR10039">
    <property type="entry name" value="AMELOGENIN"/>
    <property type="match status" value="1"/>
</dbReference>
<feature type="region of interest" description="Disordered" evidence="2">
    <location>
        <begin position="22"/>
        <end position="82"/>
    </location>
</feature>
<organism evidence="4 5">
    <name type="scientific">Ascobolus immersus RN42</name>
    <dbReference type="NCBI Taxonomy" id="1160509"/>
    <lineage>
        <taxon>Eukaryota</taxon>
        <taxon>Fungi</taxon>
        <taxon>Dikarya</taxon>
        <taxon>Ascomycota</taxon>
        <taxon>Pezizomycotina</taxon>
        <taxon>Pezizomycetes</taxon>
        <taxon>Pezizales</taxon>
        <taxon>Ascobolaceae</taxon>
        <taxon>Ascobolus</taxon>
    </lineage>
</organism>
<feature type="compositionally biased region" description="Polar residues" evidence="2">
    <location>
        <begin position="44"/>
        <end position="58"/>
    </location>
</feature>
<feature type="compositionally biased region" description="Basic and acidic residues" evidence="2">
    <location>
        <begin position="1554"/>
        <end position="1578"/>
    </location>
</feature>
<keyword evidence="5" id="KW-1185">Reference proteome</keyword>
<dbReference type="Pfam" id="PF24883">
    <property type="entry name" value="NPHP3_N"/>
    <property type="match status" value="1"/>
</dbReference>
<dbReference type="Pfam" id="PF24809">
    <property type="entry name" value="DUF7708"/>
    <property type="match status" value="1"/>
</dbReference>
<accession>A0A3N4HUV5</accession>
<dbReference type="EMBL" id="ML119760">
    <property type="protein sequence ID" value="RPA75620.1"/>
    <property type="molecule type" value="Genomic_DNA"/>
</dbReference>
<dbReference type="PROSITE" id="PS50837">
    <property type="entry name" value="NACHT"/>
    <property type="match status" value="1"/>
</dbReference>
<reference evidence="4 5" key="1">
    <citation type="journal article" date="2018" name="Nat. Ecol. Evol.">
        <title>Pezizomycetes genomes reveal the molecular basis of ectomycorrhizal truffle lifestyle.</title>
        <authorList>
            <person name="Murat C."/>
            <person name="Payen T."/>
            <person name="Noel B."/>
            <person name="Kuo A."/>
            <person name="Morin E."/>
            <person name="Chen J."/>
            <person name="Kohler A."/>
            <person name="Krizsan K."/>
            <person name="Balestrini R."/>
            <person name="Da Silva C."/>
            <person name="Montanini B."/>
            <person name="Hainaut M."/>
            <person name="Levati E."/>
            <person name="Barry K.W."/>
            <person name="Belfiori B."/>
            <person name="Cichocki N."/>
            <person name="Clum A."/>
            <person name="Dockter R.B."/>
            <person name="Fauchery L."/>
            <person name="Guy J."/>
            <person name="Iotti M."/>
            <person name="Le Tacon F."/>
            <person name="Lindquist E.A."/>
            <person name="Lipzen A."/>
            <person name="Malagnac F."/>
            <person name="Mello A."/>
            <person name="Molinier V."/>
            <person name="Miyauchi S."/>
            <person name="Poulain J."/>
            <person name="Riccioni C."/>
            <person name="Rubini A."/>
            <person name="Sitrit Y."/>
            <person name="Splivallo R."/>
            <person name="Traeger S."/>
            <person name="Wang M."/>
            <person name="Zifcakova L."/>
            <person name="Wipf D."/>
            <person name="Zambonelli A."/>
            <person name="Paolocci F."/>
            <person name="Nowrousian M."/>
            <person name="Ottonello S."/>
            <person name="Baldrian P."/>
            <person name="Spatafora J.W."/>
            <person name="Henrissat B."/>
            <person name="Nagy L.G."/>
            <person name="Aury J.M."/>
            <person name="Wincker P."/>
            <person name="Grigoriev I.V."/>
            <person name="Bonfante P."/>
            <person name="Martin F.M."/>
        </authorList>
    </citation>
    <scope>NUCLEOTIDE SEQUENCE [LARGE SCALE GENOMIC DNA]</scope>
    <source>
        <strain evidence="4 5">RN42</strain>
    </source>
</reference>
<dbReference type="Gene3D" id="3.40.50.300">
    <property type="entry name" value="P-loop containing nucleotide triphosphate hydrolases"/>
    <property type="match status" value="1"/>
</dbReference>
<feature type="region of interest" description="Disordered" evidence="2">
    <location>
        <begin position="1361"/>
        <end position="1393"/>
    </location>
</feature>
<evidence type="ECO:0000259" key="3">
    <source>
        <dbReference type="PROSITE" id="PS50837"/>
    </source>
</evidence>
<feature type="compositionally biased region" description="Low complexity" evidence="2">
    <location>
        <begin position="1364"/>
        <end position="1380"/>
    </location>
</feature>
<keyword evidence="1" id="KW-0677">Repeat</keyword>